<evidence type="ECO:0000313" key="2">
    <source>
        <dbReference type="EMBL" id="ADD42459.1"/>
    </source>
</evidence>
<keyword evidence="3" id="KW-1185">Reference proteome</keyword>
<feature type="transmembrane region" description="Helical" evidence="1">
    <location>
        <begin position="71"/>
        <end position="89"/>
    </location>
</feature>
<name>D3Q885_STANL</name>
<reference evidence="2 3" key="1">
    <citation type="journal article" date="2009" name="Stand. Genomic Sci.">
        <title>Complete genome sequence of Stackebrandtia nassauensis type strain (LLR-40K-21).</title>
        <authorList>
            <person name="Munk C."/>
            <person name="Lapidus A."/>
            <person name="Copeland A."/>
            <person name="Jando M."/>
            <person name="Mayilraj S."/>
            <person name="Glavina Del Rio T."/>
            <person name="Nolan M."/>
            <person name="Chen F."/>
            <person name="Lucas S."/>
            <person name="Tice H."/>
            <person name="Cheng J.F."/>
            <person name="Han C."/>
            <person name="Detter J.C."/>
            <person name="Bruce D."/>
            <person name="Goodwin L."/>
            <person name="Chain P."/>
            <person name="Pitluck S."/>
            <person name="Goker M."/>
            <person name="Ovchinikova G."/>
            <person name="Pati A."/>
            <person name="Ivanova N."/>
            <person name="Mavromatis K."/>
            <person name="Chen A."/>
            <person name="Palaniappan K."/>
            <person name="Land M."/>
            <person name="Hauser L."/>
            <person name="Chang Y.J."/>
            <person name="Jeffries C.D."/>
            <person name="Bristow J."/>
            <person name="Eisen J.A."/>
            <person name="Markowitz V."/>
            <person name="Hugenholtz P."/>
            <person name="Kyrpides N.C."/>
            <person name="Klenk H.P."/>
        </authorList>
    </citation>
    <scope>NUCLEOTIDE SEQUENCE [LARGE SCALE GENOMIC DNA]</scope>
    <source>
        <strain evidence="3">DSM 44728 / CIP 108903 / NRRL B-16338 / NBRC 102104 / LLR-40K-21</strain>
    </source>
</reference>
<keyword evidence="1" id="KW-1133">Transmembrane helix</keyword>
<dbReference type="eggNOG" id="ENOG5033CK2">
    <property type="taxonomic scope" value="Bacteria"/>
</dbReference>
<dbReference type="HOGENOM" id="CLU_108886_0_0_11"/>
<dbReference type="Proteomes" id="UP000000844">
    <property type="component" value="Chromosome"/>
</dbReference>
<feature type="transmembrane region" description="Helical" evidence="1">
    <location>
        <begin position="95"/>
        <end position="116"/>
    </location>
</feature>
<dbReference type="EMBL" id="CP001778">
    <property type="protein sequence ID" value="ADD42459.1"/>
    <property type="molecule type" value="Genomic_DNA"/>
</dbReference>
<feature type="transmembrane region" description="Helical" evidence="1">
    <location>
        <begin position="196"/>
        <end position="214"/>
    </location>
</feature>
<keyword evidence="1" id="KW-0472">Membrane</keyword>
<sequence length="247" mass="25144">MRADDTPVGPVRPSWLVWPLALVVGLFGGVATSYGQTILGGGWAALANSASPWVMFAFAAGVLVPGRWVTAALAGLLTQVGLVVGYYATTELRGFAAGMAAIVIWVAAGAVAGPVYGAAGSLFRYRPGADVAGSDAGVAGERPVAGADGSAVDGSRDRWWLVRSCAAGITGSVWIMEGLNFFNLARDVNSNSGPGIGAAWVYVVVGLLLPLVLARAVRERLFALLALAVATGLALVAGIVVNAAFFI</sequence>
<protein>
    <submittedName>
        <fullName evidence="2">Uncharacterized protein</fullName>
    </submittedName>
</protein>
<accession>D3Q885</accession>
<evidence type="ECO:0000313" key="3">
    <source>
        <dbReference type="Proteomes" id="UP000000844"/>
    </source>
</evidence>
<dbReference type="Pfam" id="PF20128">
    <property type="entry name" value="DUF6518"/>
    <property type="match status" value="2"/>
</dbReference>
<dbReference type="AlphaFoldDB" id="D3Q885"/>
<feature type="transmembrane region" description="Helical" evidence="1">
    <location>
        <begin position="221"/>
        <end position="246"/>
    </location>
</feature>
<evidence type="ECO:0000256" key="1">
    <source>
        <dbReference type="SAM" id="Phobius"/>
    </source>
</evidence>
<dbReference type="STRING" id="446470.Snas_2783"/>
<feature type="transmembrane region" description="Helical" evidence="1">
    <location>
        <begin position="41"/>
        <end position="64"/>
    </location>
</feature>
<proteinExistence type="predicted"/>
<dbReference type="InterPro" id="IPR045393">
    <property type="entry name" value="DUF6518"/>
</dbReference>
<keyword evidence="1" id="KW-0812">Transmembrane</keyword>
<dbReference type="RefSeq" id="WP_013018030.1">
    <property type="nucleotide sequence ID" value="NC_013947.1"/>
</dbReference>
<organism evidence="2 3">
    <name type="scientific">Stackebrandtia nassauensis (strain DSM 44728 / CIP 108903 / NRRL B-16338 / NBRC 102104 / LLR-40K-21)</name>
    <dbReference type="NCBI Taxonomy" id="446470"/>
    <lineage>
        <taxon>Bacteria</taxon>
        <taxon>Bacillati</taxon>
        <taxon>Actinomycetota</taxon>
        <taxon>Actinomycetes</taxon>
        <taxon>Glycomycetales</taxon>
        <taxon>Glycomycetaceae</taxon>
        <taxon>Stackebrandtia</taxon>
    </lineage>
</organism>
<feature type="transmembrane region" description="Helical" evidence="1">
    <location>
        <begin position="15"/>
        <end position="35"/>
    </location>
</feature>
<gene>
    <name evidence="2" type="ordered locus">Snas_2783</name>
</gene>
<dbReference type="KEGG" id="sna:Snas_2783"/>